<dbReference type="GO" id="GO:0005886">
    <property type="term" value="C:plasma membrane"/>
    <property type="evidence" value="ECO:0007669"/>
    <property type="project" value="TreeGrafter"/>
</dbReference>
<evidence type="ECO:0000313" key="3">
    <source>
        <dbReference type="EMBL" id="MBB3141873.1"/>
    </source>
</evidence>
<dbReference type="EMBL" id="JACHXM010000014">
    <property type="protein sequence ID" value="MBB3141873.1"/>
    <property type="molecule type" value="Genomic_DNA"/>
</dbReference>
<dbReference type="Proteomes" id="UP000525987">
    <property type="component" value="Unassembled WGS sequence"/>
</dbReference>
<dbReference type="InterPro" id="IPR030191">
    <property type="entry name" value="CodB"/>
</dbReference>
<dbReference type="GO" id="GO:0015209">
    <property type="term" value="F:cytosine transmembrane transporter activity"/>
    <property type="evidence" value="ECO:0007669"/>
    <property type="project" value="InterPro"/>
</dbReference>
<feature type="transmembrane region" description="Helical" evidence="2">
    <location>
        <begin position="369"/>
        <end position="389"/>
    </location>
</feature>
<feature type="transmembrane region" description="Helical" evidence="2">
    <location>
        <begin position="330"/>
        <end position="348"/>
    </location>
</feature>
<feature type="transmembrane region" description="Helical" evidence="2">
    <location>
        <begin position="153"/>
        <end position="173"/>
    </location>
</feature>
<evidence type="ECO:0000256" key="2">
    <source>
        <dbReference type="SAM" id="Phobius"/>
    </source>
</evidence>
<gene>
    <name evidence="3" type="ORF">FHR96_002754</name>
</gene>
<feature type="transmembrane region" description="Helical" evidence="2">
    <location>
        <begin position="238"/>
        <end position="258"/>
    </location>
</feature>
<sequence>MSDDMQASAAGETPAVGGEYERHPVPGQARMGFKSFLGMYAGEHTAGTELMIGPLFVLAGVAAFDVVMGLLIGNALAVLSWLLLTAPIATRVRLTLYYQLEKIAGRYTVILYNLANGLAFCFLAGAMITVSATAVGVWFGFPLPTLSDLMPNSVGWVLSVLGVGIVITLVAAYGYRFVSWFANIAAPWMVLIFLGFGIVSLKWFIDATGTGVGSPADLWALAETAIWTGVQVPGQPDFTIWHVIFFAWFANMAMHVGMSDLSVLRFARKSWYSIASAAGMYVGHFMAWLAASMLFAFQMYEAGLTSDRAMIAAAEAGQIPNPLPGPLADQALGVAGLICVIIAGWTTANPTIYRAGLAFQAVIPRVSRFKVTIGTGLLTTFVAMFPGVAMQLLGFVALYGLLLMPIGAVIFIDFWVLPKLGLKSFYAEHAGRRITYPVLGTWLITLAICLFLVKFAEIEIFFVALPGWFIAAALFIGLSLLAQRSNARPAGEEIRVAGNASAIATNASGKE</sequence>
<feature type="transmembrane region" description="Helical" evidence="2">
    <location>
        <begin position="461"/>
        <end position="482"/>
    </location>
</feature>
<dbReference type="AlphaFoldDB" id="A0A7W5G5U7"/>
<comment type="caution">
    <text evidence="3">The sequence shown here is derived from an EMBL/GenBank/DDBJ whole genome shotgun (WGS) entry which is preliminary data.</text>
</comment>
<evidence type="ECO:0000313" key="4">
    <source>
        <dbReference type="Proteomes" id="UP000525987"/>
    </source>
</evidence>
<keyword evidence="2" id="KW-0472">Membrane</keyword>
<protein>
    <submittedName>
        <fullName evidence="3">Purine-cytosine permease-like protein</fullName>
    </submittedName>
</protein>
<feature type="transmembrane region" description="Helical" evidence="2">
    <location>
        <begin position="180"/>
        <end position="205"/>
    </location>
</feature>
<name>A0A7W5G5U7_9GAMM</name>
<feature type="transmembrane region" description="Helical" evidence="2">
    <location>
        <begin position="110"/>
        <end position="141"/>
    </location>
</feature>
<dbReference type="RefSeq" id="WP_221195828.1">
    <property type="nucleotide sequence ID" value="NZ_JACHXM010000014.1"/>
</dbReference>
<organism evidence="3 4">
    <name type="scientific">Halomonas organivorans</name>
    <dbReference type="NCBI Taxonomy" id="257772"/>
    <lineage>
        <taxon>Bacteria</taxon>
        <taxon>Pseudomonadati</taxon>
        <taxon>Pseudomonadota</taxon>
        <taxon>Gammaproteobacteria</taxon>
        <taxon>Oceanospirillales</taxon>
        <taxon>Halomonadaceae</taxon>
        <taxon>Halomonas</taxon>
    </lineage>
</organism>
<dbReference type="Gene3D" id="1.10.4160.10">
    <property type="entry name" value="Hydantoin permease"/>
    <property type="match status" value="1"/>
</dbReference>
<reference evidence="3 4" key="1">
    <citation type="submission" date="2020-08" db="EMBL/GenBank/DDBJ databases">
        <title>Genomic Encyclopedia of Type Strains, Phase III (KMG-III): the genomes of soil and plant-associated and newly described type strains.</title>
        <authorList>
            <person name="Whitman W."/>
        </authorList>
    </citation>
    <scope>NUCLEOTIDE SEQUENCE [LARGE SCALE GENOMIC DNA]</scope>
    <source>
        <strain evidence="3 4">CECT 5995</strain>
    </source>
</reference>
<feature type="transmembrane region" description="Helical" evidence="2">
    <location>
        <begin position="56"/>
        <end position="89"/>
    </location>
</feature>
<feature type="transmembrane region" description="Helical" evidence="2">
    <location>
        <begin position="436"/>
        <end position="455"/>
    </location>
</feature>
<accession>A0A7W5G5U7</accession>
<feature type="region of interest" description="Disordered" evidence="1">
    <location>
        <begin position="1"/>
        <end position="22"/>
    </location>
</feature>
<evidence type="ECO:0000256" key="1">
    <source>
        <dbReference type="SAM" id="MobiDB-lite"/>
    </source>
</evidence>
<proteinExistence type="predicted"/>
<feature type="transmembrane region" description="Helical" evidence="2">
    <location>
        <begin position="395"/>
        <end position="416"/>
    </location>
</feature>
<dbReference type="PANTHER" id="PTHR30569">
    <property type="entry name" value="CYTOSINE TRANSPORTER CODB"/>
    <property type="match status" value="1"/>
</dbReference>
<keyword evidence="2" id="KW-1133">Transmembrane helix</keyword>
<dbReference type="PANTHER" id="PTHR30569:SF0">
    <property type="entry name" value="CYTOSINE PERMEASE"/>
    <property type="match status" value="1"/>
</dbReference>
<keyword evidence="2" id="KW-0812">Transmembrane</keyword>
<keyword evidence="4" id="KW-1185">Reference proteome</keyword>
<feature type="transmembrane region" description="Helical" evidence="2">
    <location>
        <begin position="270"/>
        <end position="297"/>
    </location>
</feature>